<dbReference type="InterPro" id="IPR025724">
    <property type="entry name" value="GAG-pre-integrase_dom"/>
</dbReference>
<keyword evidence="1" id="KW-0863">Zinc-finger</keyword>
<comment type="caution">
    <text evidence="4">The sequence shown here is derived from an EMBL/GenBank/DDBJ whole genome shotgun (WGS) entry which is preliminary data.</text>
</comment>
<feature type="domain" description="CCHC-type" evidence="3">
    <location>
        <begin position="653"/>
        <end position="668"/>
    </location>
</feature>
<feature type="region of interest" description="Disordered" evidence="2">
    <location>
        <begin position="2220"/>
        <end position="2353"/>
    </location>
</feature>
<sequence>LLTGNRGSDHYTISLQESTSSTPLCLMAKASPTQAWLWHRRLSFLNFDYINLLSKKDVVIGLPKLKYVKDQLSSSCKVSKAKRSSFRSKVVPSLKGTLNLLHMDLCGLMRVASINGKKYILSKGYHVYNKRTRLIVESIHIRFDEIKEMFETSVANDTSGLVPQRQNASDYDNSDPVPQLHNVSSSANAHVPSQQELDLLFGPLYDEFFNAGSNIKDTQSTTNIRPTSAPSTPTYVHVEEDNDNQAEEEHLPDDEFTNPFCVSAQEMDVKTAFLNGPLKEEVYVTQPDGFIDPDHPKKVYQLRKALYGLKQAPMAWYDELSKFLTSKGFTKDADHAGCIDTRKSTSGGIQFLGDKLVSWMSKKQDCTAMSSAEAEYVALSVSCAQVMWTRTQLQDYGLHYNKILLYCDSQSAIAILCNPIQHSRTKHIHTRYHFIKEQVKNVKMEILLEPTSNKLLVVRDQHTTSADQLHAYLGQHEYHANEVQLMHERTSDPLALVAHHQMNKSTYQPHQQSYHQHQFQPQVSPFQSSSYGTTYHSSQYASQVLSSTRLSLTYPLNHFQSSVNHNVYNPSSSMPLMEYAPSIHQQTEFTPPDTRIVVLLRTSSNPCQQATIDNGRVTIQPIQGRQNSMTIGLSRPYTSGSSGTLRKQRVIMCYNCKGEGHMSKQCTKPKKKRDEQWFKDKISLMANLSHYGSDNLAEVKELNNIMFKRNQSAQTVHMLTKPQFFYDHSTRQALGFQNPCYLKRAQQLKLKLYDGSVIQKTDAITIHDSEETLMLEDKSRSKMLLKQYDPIMSKKKVITKPVDYAALNQLLKDFETHFVPQTKLSAEQAFCSWYSVQSEEPNLSSSTTIVEVPKELPKVSMVNSSLKKLKFHLDSFDVVVKERTTATTITEGTWGFEHTKACFRDEIIPFVKSLKELFNSFDQFLIDELTEVQNVFNQMEQGVEQHCVEKNKFQDKMKNVLKDNERLLEQAISVDIVNIVVYDHVNSICKTVNTYKQLYDSIKSLRVRSKEQCDDLIKQVNIKSAENSDLNASLQEKVLVITTLKETLSKLKGKAVVNEAVTLHPIDPELLKIDVAPLASKLRNNRTAHEIETINIELDHMVTKLVVENEHFKQTYKQLYDSIKSLRVRSKEQCDDLIKQVNIKSAKNSDLNASLQEKVLVIIALKETLSKLKGKAVVNEAVTLHPIDPELLKIDVAPLALKLRNNRTAHTDYLRHTQEETATLREIVKSERLLNPLNTSLNYACKYTKRIQDLLIILQQTCPCITDLGTKLMARTLSKAKKNKLEDHPRTVRPSLNKKKIVVDTKAISSVTNSKLNVNADLKCATCNGCLLSDNHDSCVLAEVKRLKQSRISIVKVRWNSRRGPEFTWEREDFFKSKRTRRIVETIHVDFDDLTSMASEQSSPGPTLNEITPATISSGLVQKPSSSTPYVPPSRNDWDLLFQLMFNELLNPPPSVDPHAPEVIALIAKTTLETQSDVIPQAVEVDNIDMEVAYMENDPLFGIVILEVTSDQSSSTISPHIIVQPDQQIPQHTSKWTKDHPLDNIIGQLSRPVSTRLQLHEQALFCYYDAFLTSVEPKTYKEALTQSCWIEAMQEELNEFERHKVWELIPGPDKVMVITLKWIYKVKLDELGGILKNKARLVARGYRQEEGINFEESFALVARLEAIRIFLAYVITRTCQPDGFVDQDNPNHVYKHKKALYGLKQAPCAWYDMLSSFLISQVFSKGLVDPLETYLLLLMSMMGKISFFIGLQISQSPRGIFINQSKYALESLKKYGFESCDSMDTPMVEKSKLDEDKEGKVVDPSHYHGMIGTLLYLTASRHGLQFAICMCAWYQARPIEKHIHAVKSIFRYLRGTVHRGLWYPKDSSVALTAFADADHAGCQDTRRSTSSSVQFLGERLISWSSKRKKSAAISSIEAEYIALSGLLLPYAAIMSNTLGLSISTSDTTLSRSRTMDTTIDQQVAMDETLVPHAQRLRIERSNFCLLSDIKSKESTLQLVYDVLRLCPFFKAFLVTTDVLEIYMQEFWTTAIVHHHAIRFKMDNKKHIINLESFRDMLHICLRVHGQSFAEPPFKEEILAFICFLRHSAAIRMLTNVNINKLYQPWRSFATIINKCLTEKSSGYNSLRLSQAQILWRLYHKRNVDYAYLMWEDFVYQVEHKNSKKSNEMYYPRFTKVIIHHFMSKDPSIPRRNKVNWHYVRDDHMNSNAYKEYYAIATGAAPPKPKASGKQAAKASKAKSLSALSKNSTNDEGNDDEGKDGDGDEEDDGEKGDDDDQEVVIDDDKDDEKDDEEEGRDDEQEYVDKEYDEETRDEESFDPIPKTPENSDDEGNGEEDLGLNVGREEGHDEEEEEDELYRDININQGRGIQATLEVEDSHVTLTSVNPDSQQQSSSVSSQFTPTSVAPLPMSAPTMTPSTIATISTTSQAPILPTTAPSFLIQILPNFGLLFGFDNRLRTLEANFSEVMQTNQFARAVSAIPKIIQRYMDQPMNEAVKKIIKEQVKEQVKVQVSKILPRIEQTVNEQLEAEVLTQSSHSSKTSYAALIEAYESDKIILDTYGETVTLKRWRDDDADKGEEPFAGPNRGSKRRREGKEPKSASALTETATRSAGRSTQGSKSRKVSASESAFAEEPMQATFQMEEPSHLEFDTDQLNWVNPEGQQCPHNLLKPLPLIPNNRGRRVIPFEYFINNNLEYLHGGASSLLRFTVNRESARDVYSKRRIIDVTELKIVEWHNYKHLDWITRHVEDLQLGVESYQKKLNLTKSDSHRSDLKRKEAYTAYSNPRGFIYQNKDKKNRLMRIDELHKFSDGTLTDVRTTLDDRLKEIWMQYLPQSIWRKTDKDRAAAMIQAIDKRLKTKWIMRSLERYKVVRHRYSNPMIQPEPEGSTEGYLLASVEVLRYDKRSKSGYMGIVPTEMELILEHTQQGISHEVSVSTEEIILTKAGNPVKKILPKLNLSDHRSILMDL</sequence>
<feature type="compositionally biased region" description="Low complexity" evidence="2">
    <location>
        <begin position="2220"/>
        <end position="2250"/>
    </location>
</feature>
<evidence type="ECO:0000256" key="2">
    <source>
        <dbReference type="SAM" id="MobiDB-lite"/>
    </source>
</evidence>
<evidence type="ECO:0000256" key="1">
    <source>
        <dbReference type="PROSITE-ProRule" id="PRU00047"/>
    </source>
</evidence>
<feature type="compositionally biased region" description="Polar residues" evidence="2">
    <location>
        <begin position="2599"/>
        <end position="2625"/>
    </location>
</feature>
<proteinExistence type="predicted"/>
<dbReference type="GO" id="GO:0003676">
    <property type="term" value="F:nucleic acid binding"/>
    <property type="evidence" value="ECO:0007669"/>
    <property type="project" value="InterPro"/>
</dbReference>
<dbReference type="InterPro" id="IPR043502">
    <property type="entry name" value="DNA/RNA_pol_sf"/>
</dbReference>
<evidence type="ECO:0000259" key="3">
    <source>
        <dbReference type="PROSITE" id="PS50158"/>
    </source>
</evidence>
<dbReference type="EMBL" id="BKCJ010009320">
    <property type="protein sequence ID" value="GEU86422.1"/>
    <property type="molecule type" value="Genomic_DNA"/>
</dbReference>
<dbReference type="PROSITE" id="PS50158">
    <property type="entry name" value="ZF_CCHC"/>
    <property type="match status" value="1"/>
</dbReference>
<dbReference type="PANTHER" id="PTHR11439">
    <property type="entry name" value="GAG-POL-RELATED RETROTRANSPOSON"/>
    <property type="match status" value="1"/>
</dbReference>
<protein>
    <submittedName>
        <fullName evidence="4">Retrotransposon protein, putative, unclassified</fullName>
    </submittedName>
</protein>
<dbReference type="Gene3D" id="4.10.60.10">
    <property type="entry name" value="Zinc finger, CCHC-type"/>
    <property type="match status" value="1"/>
</dbReference>
<gene>
    <name evidence="4" type="ORF">Tci_058400</name>
</gene>
<feature type="non-terminal residue" evidence="4">
    <location>
        <position position="1"/>
    </location>
</feature>
<dbReference type="Pfam" id="PF00098">
    <property type="entry name" value="zf-CCHC"/>
    <property type="match status" value="1"/>
</dbReference>
<dbReference type="InterPro" id="IPR036875">
    <property type="entry name" value="Znf_CCHC_sf"/>
</dbReference>
<name>A0A6L2NN39_TANCI</name>
<feature type="compositionally biased region" description="Acidic residues" evidence="2">
    <location>
        <begin position="2325"/>
        <end position="2336"/>
    </location>
</feature>
<feature type="region of interest" description="Disordered" evidence="2">
    <location>
        <begin position="2383"/>
        <end position="2411"/>
    </location>
</feature>
<dbReference type="CDD" id="cd09272">
    <property type="entry name" value="RNase_HI_RT_Ty1"/>
    <property type="match status" value="2"/>
</dbReference>
<dbReference type="InterPro" id="IPR001878">
    <property type="entry name" value="Znf_CCHC"/>
</dbReference>
<reference evidence="4" key="1">
    <citation type="journal article" date="2019" name="Sci. Rep.">
        <title>Draft genome of Tanacetum cinerariifolium, the natural source of mosquito coil.</title>
        <authorList>
            <person name="Yamashiro T."/>
            <person name="Shiraishi A."/>
            <person name="Satake H."/>
            <person name="Nakayama K."/>
        </authorList>
    </citation>
    <scope>NUCLEOTIDE SEQUENCE</scope>
</reference>
<dbReference type="Pfam" id="PF07727">
    <property type="entry name" value="RVT_2"/>
    <property type="match status" value="3"/>
</dbReference>
<dbReference type="SUPFAM" id="SSF56672">
    <property type="entry name" value="DNA/RNA polymerases"/>
    <property type="match status" value="1"/>
</dbReference>
<dbReference type="InterPro" id="IPR013103">
    <property type="entry name" value="RVT_2"/>
</dbReference>
<dbReference type="PANTHER" id="PTHR11439:SF509">
    <property type="entry name" value="RNA-DIRECTED DNA POLYMERASE"/>
    <property type="match status" value="1"/>
</dbReference>
<accession>A0A6L2NN39</accession>
<dbReference type="GO" id="GO:0008270">
    <property type="term" value="F:zinc ion binding"/>
    <property type="evidence" value="ECO:0007669"/>
    <property type="project" value="UniProtKB-KW"/>
</dbReference>
<feature type="compositionally biased region" description="Low complexity" evidence="2">
    <location>
        <begin position="2387"/>
        <end position="2397"/>
    </location>
</feature>
<feature type="compositionally biased region" description="Acidic residues" evidence="2">
    <location>
        <begin position="2251"/>
        <end position="2316"/>
    </location>
</feature>
<organism evidence="4">
    <name type="scientific">Tanacetum cinerariifolium</name>
    <name type="common">Dalmatian daisy</name>
    <name type="synonym">Chrysanthemum cinerariifolium</name>
    <dbReference type="NCBI Taxonomy" id="118510"/>
    <lineage>
        <taxon>Eukaryota</taxon>
        <taxon>Viridiplantae</taxon>
        <taxon>Streptophyta</taxon>
        <taxon>Embryophyta</taxon>
        <taxon>Tracheophyta</taxon>
        <taxon>Spermatophyta</taxon>
        <taxon>Magnoliopsida</taxon>
        <taxon>eudicotyledons</taxon>
        <taxon>Gunneridae</taxon>
        <taxon>Pentapetalae</taxon>
        <taxon>asterids</taxon>
        <taxon>campanulids</taxon>
        <taxon>Asterales</taxon>
        <taxon>Asteraceae</taxon>
        <taxon>Asteroideae</taxon>
        <taxon>Anthemideae</taxon>
        <taxon>Anthemidinae</taxon>
        <taxon>Tanacetum</taxon>
    </lineage>
</organism>
<dbReference type="SUPFAM" id="SSF57756">
    <property type="entry name" value="Retrovirus zinc finger-like domains"/>
    <property type="match status" value="1"/>
</dbReference>
<dbReference type="Pfam" id="PF13976">
    <property type="entry name" value="gag_pre-integrs"/>
    <property type="match status" value="1"/>
</dbReference>
<evidence type="ECO:0000313" key="4">
    <source>
        <dbReference type="EMBL" id="GEU86422.1"/>
    </source>
</evidence>
<keyword evidence="1" id="KW-0479">Metal-binding</keyword>
<dbReference type="SMART" id="SM00343">
    <property type="entry name" value="ZnF_C2HC"/>
    <property type="match status" value="1"/>
</dbReference>
<feature type="region of interest" description="Disordered" evidence="2">
    <location>
        <begin position="2569"/>
        <end position="2633"/>
    </location>
</feature>
<keyword evidence="1" id="KW-0862">Zinc</keyword>